<evidence type="ECO:0000256" key="2">
    <source>
        <dbReference type="SAM" id="Phobius"/>
    </source>
</evidence>
<organism evidence="3 4">
    <name type="scientific">Jimgerdemannia flammicorona</name>
    <dbReference type="NCBI Taxonomy" id="994334"/>
    <lineage>
        <taxon>Eukaryota</taxon>
        <taxon>Fungi</taxon>
        <taxon>Fungi incertae sedis</taxon>
        <taxon>Mucoromycota</taxon>
        <taxon>Mucoromycotina</taxon>
        <taxon>Endogonomycetes</taxon>
        <taxon>Endogonales</taxon>
        <taxon>Endogonaceae</taxon>
        <taxon>Jimgerdemannia</taxon>
    </lineage>
</organism>
<evidence type="ECO:0000313" key="4">
    <source>
        <dbReference type="Proteomes" id="UP000274822"/>
    </source>
</evidence>
<reference evidence="3 4" key="1">
    <citation type="journal article" date="2018" name="New Phytol.">
        <title>Phylogenomics of Endogonaceae and evolution of mycorrhizas within Mucoromycota.</title>
        <authorList>
            <person name="Chang Y."/>
            <person name="Desiro A."/>
            <person name="Na H."/>
            <person name="Sandor L."/>
            <person name="Lipzen A."/>
            <person name="Clum A."/>
            <person name="Barry K."/>
            <person name="Grigoriev I.V."/>
            <person name="Martin F.M."/>
            <person name="Stajich J.E."/>
            <person name="Smith M.E."/>
            <person name="Bonito G."/>
            <person name="Spatafora J.W."/>
        </authorList>
    </citation>
    <scope>NUCLEOTIDE SEQUENCE [LARGE SCALE GENOMIC DNA]</scope>
    <source>
        <strain evidence="3 4">AD002</strain>
    </source>
</reference>
<dbReference type="Proteomes" id="UP000274822">
    <property type="component" value="Unassembled WGS sequence"/>
</dbReference>
<keyword evidence="4" id="KW-1185">Reference proteome</keyword>
<proteinExistence type="predicted"/>
<dbReference type="EMBL" id="RBNJ01001112">
    <property type="protein sequence ID" value="RUS33538.1"/>
    <property type="molecule type" value="Genomic_DNA"/>
</dbReference>
<keyword evidence="2" id="KW-1133">Transmembrane helix</keyword>
<gene>
    <name evidence="3" type="ORF">BC938DRAFT_471156</name>
</gene>
<name>A0A433QUV6_9FUNG</name>
<feature type="region of interest" description="Disordered" evidence="1">
    <location>
        <begin position="77"/>
        <end position="96"/>
    </location>
</feature>
<sequence>MHKGPNFTISSNIISETIILNAKCHHFRRPVTHDCDGDSDCHRNPDGLGVGVTTGIAVIVVMLLFLRWRKRRLATPPVEKKRGPRRHNGSRDKIGKAVNFTNTDDKTVPRISHFTCAPLCFAHHTDDAIRPDIADQNLPLYP</sequence>
<protein>
    <submittedName>
        <fullName evidence="3">Uncharacterized protein</fullName>
    </submittedName>
</protein>
<dbReference type="AlphaFoldDB" id="A0A433QUV6"/>
<evidence type="ECO:0000313" key="3">
    <source>
        <dbReference type="EMBL" id="RUS33538.1"/>
    </source>
</evidence>
<evidence type="ECO:0000256" key="1">
    <source>
        <dbReference type="SAM" id="MobiDB-lite"/>
    </source>
</evidence>
<feature type="transmembrane region" description="Helical" evidence="2">
    <location>
        <begin position="48"/>
        <end position="66"/>
    </location>
</feature>
<keyword evidence="2" id="KW-0812">Transmembrane</keyword>
<accession>A0A433QUV6</accession>
<keyword evidence="2" id="KW-0472">Membrane</keyword>
<comment type="caution">
    <text evidence="3">The sequence shown here is derived from an EMBL/GenBank/DDBJ whole genome shotgun (WGS) entry which is preliminary data.</text>
</comment>